<evidence type="ECO:0000313" key="1">
    <source>
        <dbReference type="EMBL" id="CAI5756561.1"/>
    </source>
</evidence>
<sequence length="581" mass="67731">MSNDSYTKTLNESLKVSLTYEKSIDQFQNCLLTFQNTSTRNIIVNPTKESESSWFNIFGSKAEESLSKLHIQDDDQSLKLFLGKIQLFGYIVLNYSFNTDTSSLELTKQSQWWNNHEYLTQYFHKDDPDKDESDNQWKMDLVKFIDENQENKLIINGKLGGVNELIIDNNEQKTTNNVYLLNDLISNFNSKSKPKTEVEVSLQDVIDSILPIYTTPQCLLFTDLIIPKNSQRQFKFKFPINNKLPPSYNTRSTGSACDQGWISIRYSLIISLIEDKVTNQSKSIYFPYNVIPKRYGVHKYYQRNFLTEPIALDKHWKIEENEGINGVASDIDPDSNKEAFLQDLSTLIESDLYNMPKISTNERRKSSVKNGFDEEFDQQLYKSQLPQHLKTQYQLRVNNHELCIIAISKPYFHLGEDINFIIDINSLNRVSTKNVGIISYIEAYEIYHLNNDSQYINPYKVTSNIKINSFSSSILNKEKVLINDYINIPKFLSSQFQSENLMDLKYFLIFQFNLIEDLNEDEDLKNDVTELNEEEIQLNNGTKADDNYDKVTKYLESNNVIYKFDKVGSTYKFKIPLYILP</sequence>
<dbReference type="Proteomes" id="UP001152885">
    <property type="component" value="Unassembled WGS sequence"/>
</dbReference>
<dbReference type="EMBL" id="CANTUO010000001">
    <property type="protein sequence ID" value="CAI5756561.1"/>
    <property type="molecule type" value="Genomic_DNA"/>
</dbReference>
<evidence type="ECO:0000313" key="2">
    <source>
        <dbReference type="Proteomes" id="UP001152885"/>
    </source>
</evidence>
<dbReference type="PANTHER" id="PTHR12507">
    <property type="entry name" value="REDUCED GROWTH PHENOTYPE 1 RGP1, YEAST -RELATED"/>
    <property type="match status" value="1"/>
</dbReference>
<accession>A0A9W4TQV6</accession>
<proteinExistence type="predicted"/>
<gene>
    <name evidence="1" type="ORF">CANVERA_P1079</name>
</gene>
<protein>
    <recommendedName>
        <fullName evidence="3">Rgp1-domain-containing protein</fullName>
    </recommendedName>
</protein>
<keyword evidence="2" id="KW-1185">Reference proteome</keyword>
<name>A0A9W4TQV6_9ASCO</name>
<evidence type="ECO:0008006" key="3">
    <source>
        <dbReference type="Google" id="ProtNLM"/>
    </source>
</evidence>
<dbReference type="InterPro" id="IPR014848">
    <property type="entry name" value="Rgp1"/>
</dbReference>
<reference evidence="1" key="1">
    <citation type="submission" date="2022-12" db="EMBL/GenBank/DDBJ databases">
        <authorList>
            <person name="Brejova B."/>
        </authorList>
    </citation>
    <scope>NUCLEOTIDE SEQUENCE</scope>
</reference>
<dbReference type="AlphaFoldDB" id="A0A9W4TQV6"/>
<dbReference type="OrthoDB" id="1918at2759"/>
<organism evidence="1 2">
    <name type="scientific">Candida verbasci</name>
    <dbReference type="NCBI Taxonomy" id="1227364"/>
    <lineage>
        <taxon>Eukaryota</taxon>
        <taxon>Fungi</taxon>
        <taxon>Dikarya</taxon>
        <taxon>Ascomycota</taxon>
        <taxon>Saccharomycotina</taxon>
        <taxon>Pichiomycetes</taxon>
        <taxon>Debaryomycetaceae</taxon>
        <taxon>Candida/Lodderomyces clade</taxon>
        <taxon>Candida</taxon>
    </lineage>
</organism>
<dbReference type="Pfam" id="PF08737">
    <property type="entry name" value="Rgp1"/>
    <property type="match status" value="1"/>
</dbReference>
<comment type="caution">
    <text evidence="1">The sequence shown here is derived from an EMBL/GenBank/DDBJ whole genome shotgun (WGS) entry which is preliminary data.</text>
</comment>